<keyword evidence="1" id="KW-1133">Transmembrane helix</keyword>
<keyword evidence="1" id="KW-0812">Transmembrane</keyword>
<name>A0AAE0U983_9PEZI</name>
<evidence type="ECO:0000313" key="2">
    <source>
        <dbReference type="EMBL" id="KAK3395199.1"/>
    </source>
</evidence>
<dbReference type="Proteomes" id="UP001285441">
    <property type="component" value="Unassembled WGS sequence"/>
</dbReference>
<proteinExistence type="predicted"/>
<keyword evidence="1" id="KW-0472">Membrane</keyword>
<evidence type="ECO:0000256" key="1">
    <source>
        <dbReference type="SAM" id="Phobius"/>
    </source>
</evidence>
<keyword evidence="3" id="KW-1185">Reference proteome</keyword>
<organism evidence="2 3">
    <name type="scientific">Podospora didyma</name>
    <dbReference type="NCBI Taxonomy" id="330526"/>
    <lineage>
        <taxon>Eukaryota</taxon>
        <taxon>Fungi</taxon>
        <taxon>Dikarya</taxon>
        <taxon>Ascomycota</taxon>
        <taxon>Pezizomycotina</taxon>
        <taxon>Sordariomycetes</taxon>
        <taxon>Sordariomycetidae</taxon>
        <taxon>Sordariales</taxon>
        <taxon>Podosporaceae</taxon>
        <taxon>Podospora</taxon>
    </lineage>
</organism>
<reference evidence="2" key="2">
    <citation type="submission" date="2023-06" db="EMBL/GenBank/DDBJ databases">
        <authorList>
            <consortium name="Lawrence Berkeley National Laboratory"/>
            <person name="Haridas S."/>
            <person name="Hensen N."/>
            <person name="Bonometti L."/>
            <person name="Westerberg I."/>
            <person name="Brannstrom I.O."/>
            <person name="Guillou S."/>
            <person name="Cros-Aarteil S."/>
            <person name="Calhoun S."/>
            <person name="Kuo A."/>
            <person name="Mondo S."/>
            <person name="Pangilinan J."/>
            <person name="Riley R."/>
            <person name="LaButti K."/>
            <person name="Andreopoulos B."/>
            <person name="Lipzen A."/>
            <person name="Chen C."/>
            <person name="Yanf M."/>
            <person name="Daum C."/>
            <person name="Ng V."/>
            <person name="Clum A."/>
            <person name="Steindorff A."/>
            <person name="Ohm R."/>
            <person name="Martin F."/>
            <person name="Silar P."/>
            <person name="Natvig D."/>
            <person name="Lalanne C."/>
            <person name="Gautier V."/>
            <person name="Ament-velasquez S.L."/>
            <person name="Kruys A."/>
            <person name="Hutchinson M.I."/>
            <person name="Powell A.J."/>
            <person name="Barry K."/>
            <person name="Miller A.N."/>
            <person name="Grigoriev I.V."/>
            <person name="Debuchy R."/>
            <person name="Gladieux P."/>
            <person name="Thoren M.H."/>
            <person name="Johannesson H."/>
        </authorList>
    </citation>
    <scope>NUCLEOTIDE SEQUENCE</scope>
    <source>
        <strain evidence="2">CBS 232.78</strain>
    </source>
</reference>
<feature type="transmembrane region" description="Helical" evidence="1">
    <location>
        <begin position="21"/>
        <end position="41"/>
    </location>
</feature>
<dbReference type="EMBL" id="JAULSW010000001">
    <property type="protein sequence ID" value="KAK3395199.1"/>
    <property type="molecule type" value="Genomic_DNA"/>
</dbReference>
<gene>
    <name evidence="2" type="ORF">B0H63DRAFT_556259</name>
</gene>
<comment type="caution">
    <text evidence="2">The sequence shown here is derived from an EMBL/GenBank/DDBJ whole genome shotgun (WGS) entry which is preliminary data.</text>
</comment>
<protein>
    <submittedName>
        <fullName evidence="2">Uncharacterized protein</fullName>
    </submittedName>
</protein>
<dbReference type="AlphaFoldDB" id="A0AAE0U983"/>
<evidence type="ECO:0000313" key="3">
    <source>
        <dbReference type="Proteomes" id="UP001285441"/>
    </source>
</evidence>
<reference evidence="2" key="1">
    <citation type="journal article" date="2023" name="Mol. Phylogenet. Evol.">
        <title>Genome-scale phylogeny and comparative genomics of the fungal order Sordariales.</title>
        <authorList>
            <person name="Hensen N."/>
            <person name="Bonometti L."/>
            <person name="Westerberg I."/>
            <person name="Brannstrom I.O."/>
            <person name="Guillou S."/>
            <person name="Cros-Aarteil S."/>
            <person name="Calhoun S."/>
            <person name="Haridas S."/>
            <person name="Kuo A."/>
            <person name="Mondo S."/>
            <person name="Pangilinan J."/>
            <person name="Riley R."/>
            <person name="LaButti K."/>
            <person name="Andreopoulos B."/>
            <person name="Lipzen A."/>
            <person name="Chen C."/>
            <person name="Yan M."/>
            <person name="Daum C."/>
            <person name="Ng V."/>
            <person name="Clum A."/>
            <person name="Steindorff A."/>
            <person name="Ohm R.A."/>
            <person name="Martin F."/>
            <person name="Silar P."/>
            <person name="Natvig D.O."/>
            <person name="Lalanne C."/>
            <person name="Gautier V."/>
            <person name="Ament-Velasquez S.L."/>
            <person name="Kruys A."/>
            <person name="Hutchinson M.I."/>
            <person name="Powell A.J."/>
            <person name="Barry K."/>
            <person name="Miller A.N."/>
            <person name="Grigoriev I.V."/>
            <person name="Debuchy R."/>
            <person name="Gladieux P."/>
            <person name="Hiltunen Thoren M."/>
            <person name="Johannesson H."/>
        </authorList>
    </citation>
    <scope>NUCLEOTIDE SEQUENCE</scope>
    <source>
        <strain evidence="2">CBS 232.78</strain>
    </source>
</reference>
<sequence>MAPPITPTTLKATTARFSDRAFLLLQNILMLLVFVVVVFFVQGTAVLATAAAAQAVLTAMLGQELSNALDLAQWHLMAGQTTRTGIPFVDMLAISRTTGYMGTFALLRAPSSQVGISAKTWGLARVAVTAMILLAGILVNTSTVTVYDTAHTFNVTAGVGPFNSSLVDPFVKFIRSLAPQYPYQVQPFSYIAWVYILLLNPLTSTVASPVRCPGEGGCTSYLLSGGLSMVAPWVRQGFDDHTLVKIANAPAVQLDFTGPVDSAFGDADCDGFGQSGVKIGIRFCLSQSSPDPAADSLYAQTERGAGLCHGDPPAPNITTIVAFYTTKATVVAARSNYSIVSITGTDDLPAPVERLNTTAYRGALRWLLNCTDADMPPPSSVAQSFWSSSSQLRDPSTHSILTQHFQSILAFPFGCSTQTIGATLA</sequence>
<accession>A0AAE0U983</accession>